<protein>
    <submittedName>
        <fullName evidence="7">Dihydrofolate reductase</fullName>
    </submittedName>
</protein>
<dbReference type="SUPFAM" id="SSF51735">
    <property type="entry name" value="NAD(P)-binding Rossmann-fold domains"/>
    <property type="match status" value="1"/>
</dbReference>
<sequence length="299" mass="34152">MKFNKIVSIDNTGLIPEVKEELRKLANDIVFYEDFPTEKPEIISRIGDADCVLVSWNTAIDKEVIEACSSIKYIGMCCSLYDEESANVDIKEAKNKGITVLGVKDYGDEGVIEFIFSELIRLLHGFENHQWREEALELTNQKLGIIGLGTLGEMLAKTAKMFGMEVYYYNRTRKVNIEKIGVEYLELEGLLKTVDILSTHLPRNTKLIDADKFKLFGSGKILINTSLGPTFNVKAFKEWIKDEKNYAIFDKAAMENNYNELKKQKNVIYTDKVAGWTKQAKARLSYKVLDNIKNYLSKK</sequence>
<keyword evidence="2 4" id="KW-0560">Oxidoreductase</keyword>
<dbReference type="OrthoDB" id="9805416at2"/>
<feature type="domain" description="D-isomer specific 2-hydroxyacid dehydrogenase NAD-binding" evidence="6">
    <location>
        <begin position="126"/>
        <end position="270"/>
    </location>
</feature>
<reference evidence="7 8" key="1">
    <citation type="submission" date="2019-10" db="EMBL/GenBank/DDBJ databases">
        <title>Alkaliphilus serpentinus sp. nov. and Alkaliphilus pronyensis sp. nov., two novel anaerobic alkaliphilic species isolated from the serpentinized-hosted hydrothermal field of the Prony Bay (New Caledonia).</title>
        <authorList>
            <person name="Postec A."/>
        </authorList>
    </citation>
    <scope>NUCLEOTIDE SEQUENCE [LARGE SCALE GENOMIC DNA]</scope>
    <source>
        <strain evidence="7 8">LacV</strain>
    </source>
</reference>
<proteinExistence type="inferred from homology"/>
<comment type="similarity">
    <text evidence="1 4">Belongs to the D-isomer specific 2-hydroxyacid dehydrogenase family.</text>
</comment>
<dbReference type="InterPro" id="IPR006139">
    <property type="entry name" value="D-isomer_2_OHA_DH_cat_dom"/>
</dbReference>
<dbReference type="PANTHER" id="PTHR43761:SF1">
    <property type="entry name" value="D-ISOMER SPECIFIC 2-HYDROXYACID DEHYDROGENASE CATALYTIC DOMAIN-CONTAINING PROTEIN-RELATED"/>
    <property type="match status" value="1"/>
</dbReference>
<dbReference type="Pfam" id="PF02826">
    <property type="entry name" value="2-Hacid_dh_C"/>
    <property type="match status" value="1"/>
</dbReference>
<evidence type="ECO:0000313" key="8">
    <source>
        <dbReference type="Proteomes" id="UP000432715"/>
    </source>
</evidence>
<gene>
    <name evidence="7" type="ORF">F8154_12835</name>
</gene>
<dbReference type="InterPro" id="IPR036291">
    <property type="entry name" value="NAD(P)-bd_dom_sf"/>
</dbReference>
<dbReference type="AlphaFoldDB" id="A0A6I0EYZ3"/>
<feature type="domain" description="D-isomer specific 2-hydroxyacid dehydrogenase catalytic" evidence="5">
    <location>
        <begin position="16"/>
        <end position="298"/>
    </location>
</feature>
<dbReference type="EMBL" id="WBZC01000057">
    <property type="protein sequence ID" value="KAB3531304.1"/>
    <property type="molecule type" value="Genomic_DNA"/>
</dbReference>
<dbReference type="InterPro" id="IPR006140">
    <property type="entry name" value="D-isomer_DH_NAD-bd"/>
</dbReference>
<name>A0A6I0EYZ3_9FIRM</name>
<organism evidence="7 8">
    <name type="scientific">Alkaliphilus pronyensis</name>
    <dbReference type="NCBI Taxonomy" id="1482732"/>
    <lineage>
        <taxon>Bacteria</taxon>
        <taxon>Bacillati</taxon>
        <taxon>Bacillota</taxon>
        <taxon>Clostridia</taxon>
        <taxon>Peptostreptococcales</taxon>
        <taxon>Natronincolaceae</taxon>
        <taxon>Alkaliphilus</taxon>
    </lineage>
</organism>
<evidence type="ECO:0000256" key="1">
    <source>
        <dbReference type="ARBA" id="ARBA00005854"/>
    </source>
</evidence>
<dbReference type="GO" id="GO:0051287">
    <property type="term" value="F:NAD binding"/>
    <property type="evidence" value="ECO:0007669"/>
    <property type="project" value="InterPro"/>
</dbReference>
<comment type="caution">
    <text evidence="7">The sequence shown here is derived from an EMBL/GenBank/DDBJ whole genome shotgun (WGS) entry which is preliminary data.</text>
</comment>
<evidence type="ECO:0000259" key="6">
    <source>
        <dbReference type="Pfam" id="PF02826"/>
    </source>
</evidence>
<keyword evidence="8" id="KW-1185">Reference proteome</keyword>
<accession>A0A6I0EYZ3</accession>
<evidence type="ECO:0000256" key="2">
    <source>
        <dbReference type="ARBA" id="ARBA00023002"/>
    </source>
</evidence>
<dbReference type="PANTHER" id="PTHR43761">
    <property type="entry name" value="D-ISOMER SPECIFIC 2-HYDROXYACID DEHYDROGENASE FAMILY PROTEIN (AFU_ORTHOLOGUE AFUA_1G13630)"/>
    <property type="match status" value="1"/>
</dbReference>
<dbReference type="InterPro" id="IPR050418">
    <property type="entry name" value="D-iso_2-hydroxyacid_DH_PdxB"/>
</dbReference>
<keyword evidence="3" id="KW-0520">NAD</keyword>
<evidence type="ECO:0000256" key="3">
    <source>
        <dbReference type="ARBA" id="ARBA00023027"/>
    </source>
</evidence>
<dbReference type="Pfam" id="PF00389">
    <property type="entry name" value="2-Hacid_dh"/>
    <property type="match status" value="1"/>
</dbReference>
<evidence type="ECO:0000256" key="4">
    <source>
        <dbReference type="RuleBase" id="RU003719"/>
    </source>
</evidence>
<dbReference type="GO" id="GO:0016616">
    <property type="term" value="F:oxidoreductase activity, acting on the CH-OH group of donors, NAD or NADP as acceptor"/>
    <property type="evidence" value="ECO:0007669"/>
    <property type="project" value="InterPro"/>
</dbReference>
<evidence type="ECO:0000259" key="5">
    <source>
        <dbReference type="Pfam" id="PF00389"/>
    </source>
</evidence>
<dbReference type="RefSeq" id="WP_151862022.1">
    <property type="nucleotide sequence ID" value="NZ_WBZC01000057.1"/>
</dbReference>
<dbReference type="Proteomes" id="UP000432715">
    <property type="component" value="Unassembled WGS sequence"/>
</dbReference>
<evidence type="ECO:0000313" key="7">
    <source>
        <dbReference type="EMBL" id="KAB3531304.1"/>
    </source>
</evidence>
<dbReference type="Gene3D" id="3.40.50.720">
    <property type="entry name" value="NAD(P)-binding Rossmann-like Domain"/>
    <property type="match status" value="2"/>
</dbReference>
<dbReference type="SUPFAM" id="SSF52283">
    <property type="entry name" value="Formate/glycerate dehydrogenase catalytic domain-like"/>
    <property type="match status" value="1"/>
</dbReference>